<keyword evidence="2" id="KW-1185">Reference proteome</keyword>
<accession>A0A0C2IIL2</accession>
<comment type="caution">
    <text evidence="1">The sequence shown here is derived from an EMBL/GenBank/DDBJ whole genome shotgun (WGS) entry which is preliminary data.</text>
</comment>
<evidence type="ECO:0000313" key="1">
    <source>
        <dbReference type="EMBL" id="KII65159.1"/>
    </source>
</evidence>
<reference evidence="1 2" key="1">
    <citation type="journal article" date="2014" name="Genome Biol. Evol.">
        <title>The genome of the myxosporean Thelohanellus kitauei shows adaptations to nutrient acquisition within its fish host.</title>
        <authorList>
            <person name="Yang Y."/>
            <person name="Xiong J."/>
            <person name="Zhou Z."/>
            <person name="Huo F."/>
            <person name="Miao W."/>
            <person name="Ran C."/>
            <person name="Liu Y."/>
            <person name="Zhang J."/>
            <person name="Feng J."/>
            <person name="Wang M."/>
            <person name="Wang M."/>
            <person name="Wang L."/>
            <person name="Yao B."/>
        </authorList>
    </citation>
    <scope>NUCLEOTIDE SEQUENCE [LARGE SCALE GENOMIC DNA]</scope>
    <source>
        <strain evidence="1">Wuqing</strain>
    </source>
</reference>
<dbReference type="Proteomes" id="UP000031668">
    <property type="component" value="Unassembled WGS sequence"/>
</dbReference>
<name>A0A0C2IIL2_THEKT</name>
<protein>
    <submittedName>
        <fullName evidence="1">Uncharacterized protein</fullName>
    </submittedName>
</protein>
<gene>
    <name evidence="1" type="ORF">RF11_07232</name>
</gene>
<evidence type="ECO:0000313" key="2">
    <source>
        <dbReference type="Proteomes" id="UP000031668"/>
    </source>
</evidence>
<sequence length="104" mass="11680">MTALSVTQALSNHIGRDVLDPLKFLFSRMRRDAFRATRSFRVVDASTGISEYPTRVKAAAFELANLRLIFLVMFRISHARNINVIHSRPSLCLHQPSASSHVAT</sequence>
<proteinExistence type="predicted"/>
<organism evidence="1 2">
    <name type="scientific">Thelohanellus kitauei</name>
    <name type="common">Myxosporean</name>
    <dbReference type="NCBI Taxonomy" id="669202"/>
    <lineage>
        <taxon>Eukaryota</taxon>
        <taxon>Metazoa</taxon>
        <taxon>Cnidaria</taxon>
        <taxon>Myxozoa</taxon>
        <taxon>Myxosporea</taxon>
        <taxon>Bivalvulida</taxon>
        <taxon>Platysporina</taxon>
        <taxon>Myxobolidae</taxon>
        <taxon>Thelohanellus</taxon>
    </lineage>
</organism>
<dbReference type="EMBL" id="JWZT01003977">
    <property type="protein sequence ID" value="KII65159.1"/>
    <property type="molecule type" value="Genomic_DNA"/>
</dbReference>
<dbReference type="AlphaFoldDB" id="A0A0C2IIL2"/>